<proteinExistence type="inferred from homology"/>
<sequence length="160" mass="18124">MFNVEMYKESRLENYELVKKQLQALLHGEKNQVANLSNASALLNQFLDRINWVGFYLMDTNEELVLGPFQGLPACIRIPLGKGVCGTAARNKETVRVDDVNQFPGHIACDAKSQSEIVIPLLKEGQLIGVLDIDSPEKNRFDELDQEKLEEFVTILLEYI</sequence>
<evidence type="ECO:0000259" key="3">
    <source>
        <dbReference type="Pfam" id="PF13185"/>
    </source>
</evidence>
<dbReference type="PANTHER" id="PTHR21021">
    <property type="entry name" value="GAF/PUTATIVE CYTOSKELETAL PROTEIN"/>
    <property type="match status" value="1"/>
</dbReference>
<dbReference type="InterPro" id="IPR051330">
    <property type="entry name" value="Phosphatase_reg/MetRdx"/>
</dbReference>
<keyword evidence="2" id="KW-0175">Coiled coil</keyword>
<evidence type="ECO:0000256" key="2">
    <source>
        <dbReference type="SAM" id="Coils"/>
    </source>
</evidence>
<evidence type="ECO:0000256" key="1">
    <source>
        <dbReference type="ARBA" id="ARBA00038454"/>
    </source>
</evidence>
<comment type="caution">
    <text evidence="4">The sequence shown here is derived from an EMBL/GenBank/DDBJ whole genome shotgun (WGS) entry which is preliminary data.</text>
</comment>
<evidence type="ECO:0000313" key="4">
    <source>
        <dbReference type="EMBL" id="MCM2531405.1"/>
    </source>
</evidence>
<dbReference type="InterPro" id="IPR029016">
    <property type="entry name" value="GAF-like_dom_sf"/>
</dbReference>
<dbReference type="EMBL" id="JAMQCR010000001">
    <property type="protein sequence ID" value="MCM2531405.1"/>
    <property type="molecule type" value="Genomic_DNA"/>
</dbReference>
<feature type="coiled-coil region" evidence="2">
    <location>
        <begin position="12"/>
        <end position="39"/>
    </location>
</feature>
<dbReference type="PANTHER" id="PTHR21021:SF15">
    <property type="entry name" value="FREE METHIONINE-R-SULFOXIDE REDUCTASE"/>
    <property type="match status" value="1"/>
</dbReference>
<dbReference type="Pfam" id="PF13185">
    <property type="entry name" value="GAF_2"/>
    <property type="match status" value="1"/>
</dbReference>
<reference evidence="4 5" key="1">
    <citation type="submission" date="2022-06" db="EMBL/GenBank/DDBJ databases">
        <authorList>
            <person name="Jeon C.O."/>
        </authorList>
    </citation>
    <scope>NUCLEOTIDE SEQUENCE [LARGE SCALE GENOMIC DNA]</scope>
    <source>
        <strain evidence="4 5">KCTC 13943</strain>
    </source>
</reference>
<gene>
    <name evidence="4" type="ORF">NDK43_02020</name>
</gene>
<dbReference type="InterPro" id="IPR000614">
    <property type="entry name" value="FRMsr_CS"/>
</dbReference>
<protein>
    <submittedName>
        <fullName evidence="4">GAF domain-containing protein</fullName>
    </submittedName>
</protein>
<accession>A0ABT0W4Y6</accession>
<dbReference type="InterPro" id="IPR003018">
    <property type="entry name" value="GAF"/>
</dbReference>
<name>A0ABT0W4Y6_9BACI</name>
<dbReference type="SUPFAM" id="SSF55781">
    <property type="entry name" value="GAF domain-like"/>
    <property type="match status" value="1"/>
</dbReference>
<comment type="similarity">
    <text evidence="1">Belongs to the free Met sulfoxide reductase family.</text>
</comment>
<keyword evidence="5" id="KW-1185">Reference proteome</keyword>
<dbReference type="PROSITE" id="PS01320">
    <property type="entry name" value="UPF0067"/>
    <property type="match status" value="1"/>
</dbReference>
<evidence type="ECO:0000313" key="5">
    <source>
        <dbReference type="Proteomes" id="UP001523262"/>
    </source>
</evidence>
<dbReference type="Gene3D" id="3.30.450.40">
    <property type="match status" value="1"/>
</dbReference>
<feature type="domain" description="GAF" evidence="3">
    <location>
        <begin position="53"/>
        <end position="154"/>
    </location>
</feature>
<organism evidence="4 5">
    <name type="scientific">Neobacillus pocheonensis</name>
    <dbReference type="NCBI Taxonomy" id="363869"/>
    <lineage>
        <taxon>Bacteria</taxon>
        <taxon>Bacillati</taxon>
        <taxon>Bacillota</taxon>
        <taxon>Bacilli</taxon>
        <taxon>Bacillales</taxon>
        <taxon>Bacillaceae</taxon>
        <taxon>Neobacillus</taxon>
    </lineage>
</organism>
<dbReference type="Proteomes" id="UP001523262">
    <property type="component" value="Unassembled WGS sequence"/>
</dbReference>